<dbReference type="Proteomes" id="UP000186351">
    <property type="component" value="Chromosome"/>
</dbReference>
<dbReference type="GO" id="GO:0009097">
    <property type="term" value="P:isoleucine biosynthetic process"/>
    <property type="evidence" value="ECO:0007669"/>
    <property type="project" value="UniProtKB-UniRule"/>
</dbReference>
<accession>A0A1B1SCD0</accession>
<dbReference type="GO" id="GO:0003984">
    <property type="term" value="F:acetolactate synthase activity"/>
    <property type="evidence" value="ECO:0007669"/>
    <property type="project" value="UniProtKB-UniRule"/>
</dbReference>
<dbReference type="PROSITE" id="PS51671">
    <property type="entry name" value="ACT"/>
    <property type="match status" value="1"/>
</dbReference>
<dbReference type="InterPro" id="IPR054480">
    <property type="entry name" value="AHAS_small-like_ACT"/>
</dbReference>
<evidence type="ECO:0000313" key="10">
    <source>
        <dbReference type="EMBL" id="ANU64481.1"/>
    </source>
</evidence>
<keyword evidence="12" id="KW-1185">Reference proteome</keyword>
<evidence type="ECO:0000256" key="7">
    <source>
        <dbReference type="ARBA" id="ARBA00048670"/>
    </source>
</evidence>
<reference evidence="11 13" key="3">
    <citation type="submission" date="2019-04" db="EMBL/GenBank/DDBJ databases">
        <title>Microbes associate with the intestines of laboratory mice.</title>
        <authorList>
            <person name="Navarre W."/>
            <person name="Wong E."/>
            <person name="Huang K."/>
            <person name="Tropini C."/>
            <person name="Ng K."/>
            <person name="Yu B."/>
        </authorList>
    </citation>
    <scope>NUCLEOTIDE SEQUENCE [LARGE SCALE GENOMIC DNA]</scope>
    <source>
        <strain evidence="11 13">NM06_A21</strain>
    </source>
</reference>
<dbReference type="EMBL" id="SRYD01000014">
    <property type="protein sequence ID" value="TGY75114.1"/>
    <property type="molecule type" value="Genomic_DNA"/>
</dbReference>
<name>A0A1B1SCD0_9BACT</name>
<dbReference type="KEGG" id="pary:A4V02_12630"/>
<evidence type="ECO:0000256" key="8">
    <source>
        <dbReference type="RuleBase" id="RU368092"/>
    </source>
</evidence>
<dbReference type="InterPro" id="IPR039557">
    <property type="entry name" value="AHAS_ACT"/>
</dbReference>
<keyword evidence="5 8" id="KW-0028">Amino-acid biosynthesis</keyword>
<organism evidence="10 12">
    <name type="scientific">Muribaculum intestinale</name>
    <dbReference type="NCBI Taxonomy" id="1796646"/>
    <lineage>
        <taxon>Bacteria</taxon>
        <taxon>Pseudomonadati</taxon>
        <taxon>Bacteroidota</taxon>
        <taxon>Bacteroidia</taxon>
        <taxon>Bacteroidales</taxon>
        <taxon>Muribaculaceae</taxon>
        <taxon>Muribaculum</taxon>
    </lineage>
</organism>
<comment type="function">
    <text evidence="8">Catalyzes the conversion of 2 pyruvate molecules into acetolactate in the first common step of the biosynthetic pathway of the branched-amino acids such as leucine, isoleucine, and valine.</text>
</comment>
<dbReference type="GeneID" id="65537721"/>
<reference evidence="10" key="2">
    <citation type="submission" date="2017-04" db="EMBL/GenBank/DDBJ databases">
        <title>Complete Genome Sequences of Twelve Strains of a Stable Defined Moderately Diverse Mouse Microbiota 2 (sDMDMm2).</title>
        <authorList>
            <person name="Uchimura Y."/>
            <person name="Wyss M."/>
            <person name="Brugiroux S."/>
            <person name="Limenitakis J.P."/>
            <person name="Stecher B."/>
            <person name="McCoy K.D."/>
            <person name="Macpherson A.J."/>
        </authorList>
    </citation>
    <scope>NUCLEOTIDE SEQUENCE</scope>
    <source>
        <strain evidence="10">YL27</strain>
    </source>
</reference>
<dbReference type="AlphaFoldDB" id="A0A1B1SCD0"/>
<protein>
    <recommendedName>
        <fullName evidence="8">Acetolactate synthase small subunit</fullName>
        <shortName evidence="8">AHAS</shortName>
        <shortName evidence="8">ALS</shortName>
        <ecNumber evidence="8">2.2.1.6</ecNumber>
    </recommendedName>
    <alternativeName>
        <fullName evidence="8">Acetohydroxy-acid synthase small subunit</fullName>
    </alternativeName>
</protein>
<evidence type="ECO:0000259" key="9">
    <source>
        <dbReference type="PROSITE" id="PS51671"/>
    </source>
</evidence>
<evidence type="ECO:0000256" key="6">
    <source>
        <dbReference type="ARBA" id="ARBA00023304"/>
    </source>
</evidence>
<dbReference type="UniPathway" id="UPA00047">
    <property type="reaction ID" value="UER00055"/>
</dbReference>
<evidence type="ECO:0000313" key="11">
    <source>
        <dbReference type="EMBL" id="TGY75114.1"/>
    </source>
</evidence>
<dbReference type="InterPro" id="IPR019455">
    <property type="entry name" value="Acetolactate_synth_ssu_C"/>
</dbReference>
<evidence type="ECO:0000256" key="1">
    <source>
        <dbReference type="ARBA" id="ARBA00004974"/>
    </source>
</evidence>
<dbReference type="Gene3D" id="3.30.70.260">
    <property type="match status" value="1"/>
</dbReference>
<sequence>MEQQLFTVTVFTENQAGLLNQISVIFYRRGLNIESLSVSPSSIEGIHKFTITCLSNRAMMERVVKQIEKRIDVLRAFLYTDDEIVYQEVALYKVPTLQLLDDTSVEDVIRRHSARILEITREYVIIEKTGHSEETEALFRELQKYDIRQFVRSGRVAVTKSAREYFSMFLQEQEIRKSHTETL</sequence>
<dbReference type="Pfam" id="PF10369">
    <property type="entry name" value="ALS_ss_C"/>
    <property type="match status" value="1"/>
</dbReference>
<feature type="domain" description="ACT" evidence="9">
    <location>
        <begin position="7"/>
        <end position="87"/>
    </location>
</feature>
<evidence type="ECO:0000313" key="13">
    <source>
        <dbReference type="Proteomes" id="UP000306630"/>
    </source>
</evidence>
<dbReference type="InterPro" id="IPR002912">
    <property type="entry name" value="ACT_dom"/>
</dbReference>
<dbReference type="Proteomes" id="UP000306630">
    <property type="component" value="Unassembled WGS sequence"/>
</dbReference>
<dbReference type="InterPro" id="IPR045865">
    <property type="entry name" value="ACT-like_dom_sf"/>
</dbReference>
<dbReference type="InterPro" id="IPR027271">
    <property type="entry name" value="Acetolactate_synth/TF_NikR_C"/>
</dbReference>
<dbReference type="PANTHER" id="PTHR30239:SF0">
    <property type="entry name" value="ACETOLACTATE SYNTHASE SMALL SUBUNIT 1, CHLOROPLASTIC"/>
    <property type="match status" value="1"/>
</dbReference>
<comment type="subunit">
    <text evidence="4 8">Dimer of large and small chains.</text>
</comment>
<evidence type="ECO:0000256" key="5">
    <source>
        <dbReference type="ARBA" id="ARBA00022605"/>
    </source>
</evidence>
<evidence type="ECO:0000256" key="3">
    <source>
        <dbReference type="ARBA" id="ARBA00006341"/>
    </source>
</evidence>
<dbReference type="NCBIfam" id="TIGR00119">
    <property type="entry name" value="acolac_sm"/>
    <property type="match status" value="1"/>
</dbReference>
<comment type="pathway">
    <text evidence="1 8">Amino-acid biosynthesis; L-isoleucine biosynthesis; L-isoleucine from 2-oxobutanoate: step 1/4.</text>
</comment>
<dbReference type="Pfam" id="PF22629">
    <property type="entry name" value="ACT_AHAS_ss"/>
    <property type="match status" value="1"/>
</dbReference>
<dbReference type="Gene3D" id="3.30.70.1150">
    <property type="entry name" value="ACT-like. Chain A, domain 2"/>
    <property type="match status" value="1"/>
</dbReference>
<comment type="catalytic activity">
    <reaction evidence="7 8">
        <text>2 pyruvate + H(+) = (2S)-2-acetolactate + CO2</text>
        <dbReference type="Rhea" id="RHEA:25249"/>
        <dbReference type="ChEBI" id="CHEBI:15361"/>
        <dbReference type="ChEBI" id="CHEBI:15378"/>
        <dbReference type="ChEBI" id="CHEBI:16526"/>
        <dbReference type="ChEBI" id="CHEBI:58476"/>
        <dbReference type="EC" id="2.2.1.6"/>
    </reaction>
</comment>
<evidence type="ECO:0000256" key="2">
    <source>
        <dbReference type="ARBA" id="ARBA00005025"/>
    </source>
</evidence>
<dbReference type="PANTHER" id="PTHR30239">
    <property type="entry name" value="ACETOLACTATE SYNTHASE SMALL SUBUNIT"/>
    <property type="match status" value="1"/>
</dbReference>
<accession>A0A1Z2XG64</accession>
<dbReference type="CDD" id="cd04878">
    <property type="entry name" value="ACT_AHAS"/>
    <property type="match status" value="1"/>
</dbReference>
<dbReference type="RefSeq" id="WP_068961758.1">
    <property type="nucleotide sequence ID" value="NZ_CAJTAP010000009.1"/>
</dbReference>
<dbReference type="GO" id="GO:0009099">
    <property type="term" value="P:L-valine biosynthetic process"/>
    <property type="evidence" value="ECO:0007669"/>
    <property type="project" value="UniProtKB-UniRule"/>
</dbReference>
<dbReference type="GO" id="GO:1990610">
    <property type="term" value="F:acetolactate synthase regulator activity"/>
    <property type="evidence" value="ECO:0007669"/>
    <property type="project" value="UniProtKB-UniRule"/>
</dbReference>
<dbReference type="UniPathway" id="UPA00049">
    <property type="reaction ID" value="UER00059"/>
</dbReference>
<dbReference type="SUPFAM" id="SSF55021">
    <property type="entry name" value="ACT-like"/>
    <property type="match status" value="2"/>
</dbReference>
<evidence type="ECO:0000313" key="12">
    <source>
        <dbReference type="Proteomes" id="UP000186351"/>
    </source>
</evidence>
<dbReference type="OrthoDB" id="1523722at2"/>
<comment type="similarity">
    <text evidence="3 8">Belongs to the acetolactate synthase small subunit family.</text>
</comment>
<proteinExistence type="inferred from homology"/>
<dbReference type="InterPro" id="IPR004789">
    <property type="entry name" value="Acetalactate_synth_ssu"/>
</dbReference>
<comment type="pathway">
    <text evidence="2 8">Amino-acid biosynthesis; L-valine biosynthesis; L-valine from pyruvate: step 1/4.</text>
</comment>
<keyword evidence="6 8" id="KW-0100">Branched-chain amino acid biosynthesis</keyword>
<dbReference type="EC" id="2.2.1.6" evidence="8"/>
<gene>
    <name evidence="11" type="primary">ilvN</name>
    <name evidence="10" type="ORF">A4V02_12630</name>
    <name evidence="11" type="ORF">E5333_04730</name>
</gene>
<dbReference type="STRING" id="1796646.A4V02_12630"/>
<dbReference type="EMBL" id="CP015402">
    <property type="protein sequence ID" value="ANU64481.1"/>
    <property type="molecule type" value="Genomic_DNA"/>
</dbReference>
<keyword evidence="8 11" id="KW-0808">Transferase</keyword>
<evidence type="ECO:0000256" key="4">
    <source>
        <dbReference type="ARBA" id="ARBA00011744"/>
    </source>
</evidence>
<dbReference type="GO" id="GO:0005829">
    <property type="term" value="C:cytosol"/>
    <property type="evidence" value="ECO:0007669"/>
    <property type="project" value="TreeGrafter"/>
</dbReference>
<reference evidence="12" key="1">
    <citation type="submission" date="2016-04" db="EMBL/GenBank/DDBJ databases">
        <title>Complete Genome Sequences of Twelve Strains of a Stable Defined Moderately Diverse Mouse Microbiota 2 (sDMDMm2).</title>
        <authorList>
            <person name="Uchimura Y."/>
            <person name="Wyss M."/>
            <person name="Brugiroux S."/>
            <person name="Limenitakis J.P."/>
            <person name="Stecher B."/>
            <person name="McCoy K.D."/>
            <person name="Macpherson A.J."/>
        </authorList>
    </citation>
    <scope>NUCLEOTIDE SEQUENCE [LARGE SCALE GENOMIC DNA]</scope>
    <source>
        <strain evidence="12">YL27</strain>
    </source>
</reference>